<sequence>MEPAVMDIIRREKAPMDAGPHQLRQAGLLGIVTCAMAVALAVRDPPPGLDKNAYFLAVAGAFFAGVAGILAAVRRAANNNPRARRAAGRKLMFASVGPFAVAVGLSAASLLC</sequence>
<feature type="transmembrane region" description="Helical" evidence="1">
    <location>
        <begin position="54"/>
        <end position="73"/>
    </location>
</feature>
<dbReference type="PANTHER" id="PTHR33530:SF4">
    <property type="entry name" value="OS01G0145800 PROTEIN"/>
    <property type="match status" value="1"/>
</dbReference>
<dbReference type="InterPro" id="IPR022149">
    <property type="entry name" value="DUF3681"/>
</dbReference>
<evidence type="ECO:0008006" key="4">
    <source>
        <dbReference type="Google" id="ProtNLM"/>
    </source>
</evidence>
<keyword evidence="1" id="KW-0472">Membrane</keyword>
<evidence type="ECO:0000313" key="2">
    <source>
        <dbReference type="EMBL" id="CAL4951458.1"/>
    </source>
</evidence>
<dbReference type="PANTHER" id="PTHR33530">
    <property type="entry name" value="OS01G0147100 PROTEIN"/>
    <property type="match status" value="1"/>
</dbReference>
<feature type="transmembrane region" description="Helical" evidence="1">
    <location>
        <begin position="21"/>
        <end position="42"/>
    </location>
</feature>
<evidence type="ECO:0000256" key="1">
    <source>
        <dbReference type="SAM" id="Phobius"/>
    </source>
</evidence>
<dbReference type="EMBL" id="OZ075127">
    <property type="protein sequence ID" value="CAL4951458.1"/>
    <property type="molecule type" value="Genomic_DNA"/>
</dbReference>
<proteinExistence type="predicted"/>
<reference evidence="2 3" key="2">
    <citation type="submission" date="2024-10" db="EMBL/GenBank/DDBJ databases">
        <authorList>
            <person name="Ryan C."/>
        </authorList>
    </citation>
    <scope>NUCLEOTIDE SEQUENCE [LARGE SCALE GENOMIC DNA]</scope>
</reference>
<feature type="transmembrane region" description="Helical" evidence="1">
    <location>
        <begin position="93"/>
        <end position="111"/>
    </location>
</feature>
<accession>A0ABC8YZT8</accession>
<organism evidence="2 3">
    <name type="scientific">Urochloa decumbens</name>
    <dbReference type="NCBI Taxonomy" id="240449"/>
    <lineage>
        <taxon>Eukaryota</taxon>
        <taxon>Viridiplantae</taxon>
        <taxon>Streptophyta</taxon>
        <taxon>Embryophyta</taxon>
        <taxon>Tracheophyta</taxon>
        <taxon>Spermatophyta</taxon>
        <taxon>Magnoliopsida</taxon>
        <taxon>Liliopsida</taxon>
        <taxon>Poales</taxon>
        <taxon>Poaceae</taxon>
        <taxon>PACMAD clade</taxon>
        <taxon>Panicoideae</taxon>
        <taxon>Panicodae</taxon>
        <taxon>Paniceae</taxon>
        <taxon>Melinidinae</taxon>
        <taxon>Urochloa</taxon>
    </lineage>
</organism>
<dbReference type="Pfam" id="PF12442">
    <property type="entry name" value="DUF3681"/>
    <property type="match status" value="1"/>
</dbReference>
<name>A0ABC8YZT8_9POAL</name>
<keyword evidence="3" id="KW-1185">Reference proteome</keyword>
<evidence type="ECO:0000313" key="3">
    <source>
        <dbReference type="Proteomes" id="UP001497457"/>
    </source>
</evidence>
<reference evidence="3" key="1">
    <citation type="submission" date="2024-06" db="EMBL/GenBank/DDBJ databases">
        <authorList>
            <person name="Ryan C."/>
        </authorList>
    </citation>
    <scope>NUCLEOTIDE SEQUENCE [LARGE SCALE GENOMIC DNA]</scope>
</reference>
<gene>
    <name evidence="2" type="ORF">URODEC1_LOCUS38944</name>
</gene>
<dbReference type="Proteomes" id="UP001497457">
    <property type="component" value="Chromosome 17b"/>
</dbReference>
<dbReference type="AlphaFoldDB" id="A0ABC8YZT8"/>
<protein>
    <recommendedName>
        <fullName evidence="4">Transmembrane protein</fullName>
    </recommendedName>
</protein>
<keyword evidence="1" id="KW-0812">Transmembrane</keyword>
<keyword evidence="1" id="KW-1133">Transmembrane helix</keyword>